<dbReference type="GO" id="GO:0008270">
    <property type="term" value="F:zinc ion binding"/>
    <property type="evidence" value="ECO:0007669"/>
    <property type="project" value="TreeGrafter"/>
</dbReference>
<feature type="binding site" evidence="14">
    <location>
        <position position="103"/>
    </location>
    <ligand>
        <name>Zn(2+)</name>
        <dbReference type="ChEBI" id="CHEBI:29105"/>
    </ligand>
</feature>
<feature type="binding site" evidence="15">
    <location>
        <position position="99"/>
    </location>
    <ligand>
        <name>Fe cation</name>
        <dbReference type="ChEBI" id="CHEBI:24875"/>
    </ligand>
</feature>
<dbReference type="Gene3D" id="1.10.10.10">
    <property type="entry name" value="Winged helix-like DNA-binding domain superfamily/Winged helix DNA-binding domain"/>
    <property type="match status" value="1"/>
</dbReference>
<dbReference type="InterPro" id="IPR036390">
    <property type="entry name" value="WH_DNA-bd_sf"/>
</dbReference>
<dbReference type="InterPro" id="IPR036388">
    <property type="entry name" value="WH-like_DNA-bd_sf"/>
</dbReference>
<evidence type="ECO:0000256" key="13">
    <source>
        <dbReference type="ARBA" id="ARBA00023163"/>
    </source>
</evidence>
<evidence type="ECO:0000313" key="17">
    <source>
        <dbReference type="Proteomes" id="UP000000422"/>
    </source>
</evidence>
<evidence type="ECO:0000256" key="9">
    <source>
        <dbReference type="ARBA" id="ARBA00022833"/>
    </source>
</evidence>
<evidence type="ECO:0000256" key="8">
    <source>
        <dbReference type="ARBA" id="ARBA00022723"/>
    </source>
</evidence>
<keyword evidence="7" id="KW-0678">Repressor</keyword>
<dbReference type="GO" id="GO:0045892">
    <property type="term" value="P:negative regulation of DNA-templated transcription"/>
    <property type="evidence" value="ECO:0007669"/>
    <property type="project" value="TreeGrafter"/>
</dbReference>
<comment type="cofactor">
    <cofactor evidence="14">
        <name>Zn(2+)</name>
        <dbReference type="ChEBI" id="CHEBI:29105"/>
    </cofactor>
    <text evidence="14">Binds 1 zinc ion per subunit.</text>
</comment>
<evidence type="ECO:0000313" key="16">
    <source>
        <dbReference type="EMBL" id="CAE11043.1"/>
    </source>
</evidence>
<dbReference type="Gene3D" id="3.30.1490.190">
    <property type="match status" value="1"/>
</dbReference>
<dbReference type="AlphaFoldDB" id="Q7M7W6"/>
<comment type="function">
    <text evidence="1">Acts as a global negative controlling element, employing Fe(2+) as a cofactor to bind the operator of the repressed genes.</text>
</comment>
<dbReference type="FunFam" id="3.30.1490.190:FF:000001">
    <property type="entry name" value="Ferric uptake regulation protein"/>
    <property type="match status" value="1"/>
</dbReference>
<dbReference type="Pfam" id="PF01475">
    <property type="entry name" value="FUR"/>
    <property type="match status" value="1"/>
</dbReference>
<gene>
    <name evidence="16" type="primary">FUR</name>
    <name evidence="16" type="ordered locus">WS2043</name>
</gene>
<evidence type="ECO:0000256" key="14">
    <source>
        <dbReference type="PIRSR" id="PIRSR602481-1"/>
    </source>
</evidence>
<name>Q7M7W6_WOLSU</name>
<keyword evidence="11" id="KW-0805">Transcription regulation</keyword>
<comment type="similarity">
    <text evidence="3">Belongs to the Fur family.</text>
</comment>
<dbReference type="Proteomes" id="UP000000422">
    <property type="component" value="Chromosome"/>
</dbReference>
<dbReference type="GO" id="GO:0003700">
    <property type="term" value="F:DNA-binding transcription factor activity"/>
    <property type="evidence" value="ECO:0007669"/>
    <property type="project" value="InterPro"/>
</dbReference>
<sequence>MKQKKENLDAIYDRLRLSIRKNGLKNSKQREFILKVLYENGGHLSPEDILMLAKDSYRGASISSIYRILGFLEKEGFVHSIEIDKSGKKYEIAGGTHHDHIICVDCGKIIEFYSKEMEELQEKIAKGHGAKIISHDMRIFAVCKECAKAQNL</sequence>
<dbReference type="GO" id="GO:0005829">
    <property type="term" value="C:cytosol"/>
    <property type="evidence" value="ECO:0007669"/>
    <property type="project" value="TreeGrafter"/>
</dbReference>
<feature type="binding site" evidence="15">
    <location>
        <position position="135"/>
    </location>
    <ligand>
        <name>Fe cation</name>
        <dbReference type="ChEBI" id="CHEBI:24875"/>
    </ligand>
</feature>
<evidence type="ECO:0000256" key="10">
    <source>
        <dbReference type="ARBA" id="ARBA00023004"/>
    </source>
</evidence>
<comment type="subcellular location">
    <subcellularLocation>
        <location evidence="2">Cytoplasm</location>
    </subcellularLocation>
</comment>
<comment type="cofactor">
    <cofactor evidence="15">
        <name>Mn(2+)</name>
        <dbReference type="ChEBI" id="CHEBI:29035"/>
    </cofactor>
    <cofactor evidence="15">
        <name>Fe(2+)</name>
        <dbReference type="ChEBI" id="CHEBI:29033"/>
    </cofactor>
    <text evidence="15">Binds 1 Mn(2+) or Fe(2+) ion per subunit.</text>
</comment>
<evidence type="ECO:0000256" key="2">
    <source>
        <dbReference type="ARBA" id="ARBA00004496"/>
    </source>
</evidence>
<feature type="binding site" evidence="14">
    <location>
        <position position="143"/>
    </location>
    <ligand>
        <name>Zn(2+)</name>
        <dbReference type="ChEBI" id="CHEBI:29105"/>
    </ligand>
</feature>
<evidence type="ECO:0000256" key="4">
    <source>
        <dbReference type="ARBA" id="ARBA00011738"/>
    </source>
</evidence>
<protein>
    <recommendedName>
        <fullName evidence="5">Ferric uptake regulation protein</fullName>
    </recommendedName>
</protein>
<keyword evidence="17" id="KW-1185">Reference proteome</keyword>
<organism evidence="17">
    <name type="scientific">Wolinella succinogenes (strain ATCC 29543 / DSM 1740 / CCUG 13145 / JCM 31913 / LMG 7466 / NCTC 11488 / FDC 602W)</name>
    <name type="common">Vibrio succinogenes</name>
    <dbReference type="NCBI Taxonomy" id="273121"/>
    <lineage>
        <taxon>Bacteria</taxon>
        <taxon>Pseudomonadati</taxon>
        <taxon>Campylobacterota</taxon>
        <taxon>Epsilonproteobacteria</taxon>
        <taxon>Campylobacterales</taxon>
        <taxon>Helicobacteraceae</taxon>
        <taxon>Wolinella</taxon>
    </lineage>
</organism>
<dbReference type="EMBL" id="BX571662">
    <property type="protein sequence ID" value="CAE11043.1"/>
    <property type="molecule type" value="Genomic_DNA"/>
</dbReference>
<keyword evidence="10 15" id="KW-0408">Iron</keyword>
<feature type="binding site" evidence="15">
    <location>
        <position position="97"/>
    </location>
    <ligand>
        <name>Fe cation</name>
        <dbReference type="ChEBI" id="CHEBI:24875"/>
    </ligand>
</feature>
<keyword evidence="8 14" id="KW-0479">Metal-binding</keyword>
<evidence type="ECO:0000256" key="1">
    <source>
        <dbReference type="ARBA" id="ARBA00002997"/>
    </source>
</evidence>
<evidence type="ECO:0000256" key="7">
    <source>
        <dbReference type="ARBA" id="ARBA00022491"/>
    </source>
</evidence>
<feature type="binding site" evidence="14">
    <location>
        <position position="106"/>
    </location>
    <ligand>
        <name>Zn(2+)</name>
        <dbReference type="ChEBI" id="CHEBI:29105"/>
    </ligand>
</feature>
<dbReference type="SUPFAM" id="SSF46785">
    <property type="entry name" value="Winged helix' DNA-binding domain"/>
    <property type="match status" value="1"/>
</dbReference>
<dbReference type="eggNOG" id="COG0735">
    <property type="taxonomic scope" value="Bacteria"/>
</dbReference>
<dbReference type="GO" id="GO:0000976">
    <property type="term" value="F:transcription cis-regulatory region binding"/>
    <property type="evidence" value="ECO:0007669"/>
    <property type="project" value="TreeGrafter"/>
</dbReference>
<feature type="binding site" evidence="15">
    <location>
        <position position="118"/>
    </location>
    <ligand>
        <name>Fe cation</name>
        <dbReference type="ChEBI" id="CHEBI:24875"/>
    </ligand>
</feature>
<feature type="binding site" evidence="14">
    <location>
        <position position="146"/>
    </location>
    <ligand>
        <name>Zn(2+)</name>
        <dbReference type="ChEBI" id="CHEBI:29105"/>
    </ligand>
</feature>
<dbReference type="CDD" id="cd07153">
    <property type="entry name" value="Fur_like"/>
    <property type="match status" value="1"/>
</dbReference>
<dbReference type="STRING" id="273121.WS2043"/>
<evidence type="ECO:0000256" key="15">
    <source>
        <dbReference type="PIRSR" id="PIRSR602481-2"/>
    </source>
</evidence>
<keyword evidence="13" id="KW-0804">Transcription</keyword>
<dbReference type="KEGG" id="wsu:WS2043"/>
<dbReference type="PANTHER" id="PTHR33202:SF2">
    <property type="entry name" value="FERRIC UPTAKE REGULATION PROTEIN"/>
    <property type="match status" value="1"/>
</dbReference>
<keyword evidence="9 14" id="KW-0862">Zinc</keyword>
<proteinExistence type="inferred from homology"/>
<dbReference type="GO" id="GO:1900705">
    <property type="term" value="P:negative regulation of siderophore biosynthetic process"/>
    <property type="evidence" value="ECO:0007669"/>
    <property type="project" value="TreeGrafter"/>
</dbReference>
<evidence type="ECO:0000256" key="6">
    <source>
        <dbReference type="ARBA" id="ARBA00022490"/>
    </source>
</evidence>
<evidence type="ECO:0000256" key="11">
    <source>
        <dbReference type="ARBA" id="ARBA00023015"/>
    </source>
</evidence>
<dbReference type="InterPro" id="IPR043135">
    <property type="entry name" value="Fur_C"/>
</dbReference>
<dbReference type="PANTHER" id="PTHR33202">
    <property type="entry name" value="ZINC UPTAKE REGULATION PROTEIN"/>
    <property type="match status" value="1"/>
</dbReference>
<keyword evidence="12" id="KW-0238">DNA-binding</keyword>
<evidence type="ECO:0000256" key="3">
    <source>
        <dbReference type="ARBA" id="ARBA00007957"/>
    </source>
</evidence>
<accession>Q7M7W6</accession>
<dbReference type="RefSeq" id="WP_011139825.1">
    <property type="nucleotide sequence ID" value="NC_005090.1"/>
</dbReference>
<keyword evidence="6" id="KW-0963">Cytoplasm</keyword>
<evidence type="ECO:0000256" key="12">
    <source>
        <dbReference type="ARBA" id="ARBA00023125"/>
    </source>
</evidence>
<evidence type="ECO:0000256" key="5">
    <source>
        <dbReference type="ARBA" id="ARBA00020910"/>
    </source>
</evidence>
<dbReference type="InterPro" id="IPR002481">
    <property type="entry name" value="FUR"/>
</dbReference>
<comment type="subunit">
    <text evidence="4">Homodimer.</text>
</comment>
<reference evidence="16 17" key="1">
    <citation type="journal article" date="2003" name="Proc. Natl. Acad. Sci. U.S.A.">
        <title>Complete genome sequence and analysis of Wolinella succinogenes.</title>
        <authorList>
            <person name="Baar C."/>
            <person name="Eppinger M."/>
            <person name="Raddatz G."/>
            <person name="Simon JM."/>
            <person name="Lanz C."/>
            <person name="Klimmek O."/>
            <person name="Nandakumar R."/>
            <person name="Gross R."/>
            <person name="Rosinus A."/>
            <person name="Keller H."/>
            <person name="Jagtap P."/>
            <person name="Linke B."/>
            <person name="Meyer F."/>
            <person name="Lederer H."/>
            <person name="Schuster S.C."/>
        </authorList>
    </citation>
    <scope>NUCLEOTIDE SEQUENCE [LARGE SCALE GENOMIC DNA]</scope>
    <source>
        <strain evidence="17">ATCC 29543 / DSM 1740 / CCUG 13145 / JCM 31913 / LMG 7466 / NCTC 11488 / FDC 602W</strain>
    </source>
</reference>
<dbReference type="HOGENOM" id="CLU_096072_3_1_7"/>